<dbReference type="Pfam" id="PF00535">
    <property type="entry name" value="Glycos_transf_2"/>
    <property type="match status" value="1"/>
</dbReference>
<proteinExistence type="predicted"/>
<name>A0ABT0LBN4_9GAMM</name>
<dbReference type="InterPro" id="IPR029044">
    <property type="entry name" value="Nucleotide-diphossugar_trans"/>
</dbReference>
<keyword evidence="3" id="KW-1185">Reference proteome</keyword>
<sequence length="341" mass="38996">MMPKISVIMPVYNVEKFVTQAINAVLTQSFTDFELIIINDCSTDNSLQLCQKFTDKRIVIVNHECNKGLAAARNTGIRHAKGKYLAFLDSDDAWHQDKLQSHVTHLDNNDDIGISFSRSAFMDYEGHILNIYQMPQLIDIDAAHLLCRNPVGNGSAPVVRKITFDDIAFISATESPDQWCYFDESFRQSEDIECWLRIVATTQWQIEGLSAPLTYYRLNHQGLSSNFKKQLASWEKMIDKARLFAPELLKDVEHKARAYQLRYLARQAIRNDDGKTAVRLVNQALYLAPSILKNETGRTLATLMAAYMLYCLPLSVYKYCEKLGHYVIGNLQKLKIKRDEA</sequence>
<evidence type="ECO:0000259" key="1">
    <source>
        <dbReference type="Pfam" id="PF00535"/>
    </source>
</evidence>
<organism evidence="2 3">
    <name type="scientific">Shewanella surugensis</name>
    <dbReference type="NCBI Taxonomy" id="212020"/>
    <lineage>
        <taxon>Bacteria</taxon>
        <taxon>Pseudomonadati</taxon>
        <taxon>Pseudomonadota</taxon>
        <taxon>Gammaproteobacteria</taxon>
        <taxon>Alteromonadales</taxon>
        <taxon>Shewanellaceae</taxon>
        <taxon>Shewanella</taxon>
    </lineage>
</organism>
<gene>
    <name evidence="2" type="ORF">L2764_10575</name>
</gene>
<dbReference type="RefSeq" id="WP_248940181.1">
    <property type="nucleotide sequence ID" value="NZ_JAKIKS010000034.1"/>
</dbReference>
<comment type="caution">
    <text evidence="2">The sequence shown here is derived from an EMBL/GenBank/DDBJ whole genome shotgun (WGS) entry which is preliminary data.</text>
</comment>
<dbReference type="PANTHER" id="PTHR22916:SF3">
    <property type="entry name" value="UDP-GLCNAC:BETAGAL BETA-1,3-N-ACETYLGLUCOSAMINYLTRANSFERASE-LIKE PROTEIN 1"/>
    <property type="match status" value="1"/>
</dbReference>
<protein>
    <submittedName>
        <fullName evidence="2">Glycosyltransferase family 2 protein</fullName>
    </submittedName>
</protein>
<accession>A0ABT0LBN4</accession>
<reference evidence="2 3" key="1">
    <citation type="submission" date="2022-01" db="EMBL/GenBank/DDBJ databases">
        <title>Whole genome-based taxonomy of the Shewanellaceae.</title>
        <authorList>
            <person name="Martin-Rodriguez A.J."/>
        </authorList>
    </citation>
    <scope>NUCLEOTIDE SEQUENCE [LARGE SCALE GENOMIC DNA]</scope>
    <source>
        <strain evidence="2 3">DSM 17177</strain>
    </source>
</reference>
<dbReference type="Proteomes" id="UP001203423">
    <property type="component" value="Unassembled WGS sequence"/>
</dbReference>
<dbReference type="PANTHER" id="PTHR22916">
    <property type="entry name" value="GLYCOSYLTRANSFERASE"/>
    <property type="match status" value="1"/>
</dbReference>
<feature type="domain" description="Glycosyltransferase 2-like" evidence="1">
    <location>
        <begin position="6"/>
        <end position="127"/>
    </location>
</feature>
<evidence type="ECO:0000313" key="2">
    <source>
        <dbReference type="EMBL" id="MCL1124905.1"/>
    </source>
</evidence>
<dbReference type="Gene3D" id="3.90.550.10">
    <property type="entry name" value="Spore Coat Polysaccharide Biosynthesis Protein SpsA, Chain A"/>
    <property type="match status" value="1"/>
</dbReference>
<dbReference type="SUPFAM" id="SSF53448">
    <property type="entry name" value="Nucleotide-diphospho-sugar transferases"/>
    <property type="match status" value="1"/>
</dbReference>
<dbReference type="CDD" id="cd00761">
    <property type="entry name" value="Glyco_tranf_GTA_type"/>
    <property type="match status" value="1"/>
</dbReference>
<dbReference type="InterPro" id="IPR001173">
    <property type="entry name" value="Glyco_trans_2-like"/>
</dbReference>
<evidence type="ECO:0000313" key="3">
    <source>
        <dbReference type="Proteomes" id="UP001203423"/>
    </source>
</evidence>
<dbReference type="EMBL" id="JAKIKS010000034">
    <property type="protein sequence ID" value="MCL1124905.1"/>
    <property type="molecule type" value="Genomic_DNA"/>
</dbReference>